<evidence type="ECO:0000256" key="1">
    <source>
        <dbReference type="SAM" id="MobiDB-lite"/>
    </source>
</evidence>
<reference evidence="2" key="1">
    <citation type="submission" date="2014-11" db="EMBL/GenBank/DDBJ databases">
        <authorList>
            <person name="Amaro Gonzalez C."/>
        </authorList>
    </citation>
    <scope>NUCLEOTIDE SEQUENCE</scope>
</reference>
<name>A0A0E9PFX1_ANGAN</name>
<organism evidence="2">
    <name type="scientific">Anguilla anguilla</name>
    <name type="common">European freshwater eel</name>
    <name type="synonym">Muraena anguilla</name>
    <dbReference type="NCBI Taxonomy" id="7936"/>
    <lineage>
        <taxon>Eukaryota</taxon>
        <taxon>Metazoa</taxon>
        <taxon>Chordata</taxon>
        <taxon>Craniata</taxon>
        <taxon>Vertebrata</taxon>
        <taxon>Euteleostomi</taxon>
        <taxon>Actinopterygii</taxon>
        <taxon>Neopterygii</taxon>
        <taxon>Teleostei</taxon>
        <taxon>Anguilliformes</taxon>
        <taxon>Anguillidae</taxon>
        <taxon>Anguilla</taxon>
    </lineage>
</organism>
<proteinExistence type="predicted"/>
<reference evidence="2" key="2">
    <citation type="journal article" date="2015" name="Fish Shellfish Immunol.">
        <title>Early steps in the European eel (Anguilla anguilla)-Vibrio vulnificus interaction in the gills: Role of the RtxA13 toxin.</title>
        <authorList>
            <person name="Callol A."/>
            <person name="Pajuelo D."/>
            <person name="Ebbesson L."/>
            <person name="Teles M."/>
            <person name="MacKenzie S."/>
            <person name="Amaro C."/>
        </authorList>
    </citation>
    <scope>NUCLEOTIDE SEQUENCE</scope>
</reference>
<feature type="region of interest" description="Disordered" evidence="1">
    <location>
        <begin position="47"/>
        <end position="66"/>
    </location>
</feature>
<sequence length="66" mass="7364">MHHGGTLVDRDLATVLHPFALSSRTEQVKLIAGETDGEVTSRRLVSCHPDEEDGKRACHPDEEEKR</sequence>
<dbReference type="AlphaFoldDB" id="A0A0E9PFX1"/>
<protein>
    <submittedName>
        <fullName evidence="2">Uncharacterized protein</fullName>
    </submittedName>
</protein>
<accession>A0A0E9PFX1</accession>
<dbReference type="EMBL" id="GBXM01105148">
    <property type="protein sequence ID" value="JAH03429.1"/>
    <property type="molecule type" value="Transcribed_RNA"/>
</dbReference>
<evidence type="ECO:0000313" key="2">
    <source>
        <dbReference type="EMBL" id="JAH03429.1"/>
    </source>
</evidence>
<feature type="compositionally biased region" description="Basic and acidic residues" evidence="1">
    <location>
        <begin position="53"/>
        <end position="66"/>
    </location>
</feature>